<dbReference type="Proteomes" id="UP000429607">
    <property type="component" value="Unassembled WGS sequence"/>
</dbReference>
<feature type="compositionally biased region" description="Polar residues" evidence="4">
    <location>
        <begin position="58"/>
        <end position="81"/>
    </location>
</feature>
<reference evidence="6 8" key="1">
    <citation type="submission" date="2018-09" db="EMBL/GenBank/DDBJ databases">
        <title>Genomic investigation of the strawberry pathogen Phytophthora fragariae indicates pathogenicity is determined by transcriptional variation in three key races.</title>
        <authorList>
            <person name="Adams T.M."/>
            <person name="Armitage A.D."/>
            <person name="Sobczyk M.K."/>
            <person name="Bates H.J."/>
            <person name="Dunwell J.M."/>
            <person name="Nellist C.F."/>
            <person name="Harrison R.J."/>
        </authorList>
    </citation>
    <scope>NUCLEOTIDE SEQUENCE [LARGE SCALE GENOMIC DNA]</scope>
    <source>
        <strain evidence="6 8">SCRP249</strain>
        <strain evidence="7 9">SCRP333</strain>
    </source>
</reference>
<keyword evidence="3" id="KW-0378">Hydrolase</keyword>
<dbReference type="GO" id="GO:0008234">
    <property type="term" value="F:cysteine-type peptidase activity"/>
    <property type="evidence" value="ECO:0007669"/>
    <property type="project" value="InterPro"/>
</dbReference>
<name>A0A6A3MZE9_9STRA</name>
<feature type="domain" description="Ubiquitin-like protease family profile" evidence="5">
    <location>
        <begin position="454"/>
        <end position="565"/>
    </location>
</feature>
<feature type="region of interest" description="Disordered" evidence="4">
    <location>
        <begin position="50"/>
        <end position="117"/>
    </location>
</feature>
<dbReference type="Proteomes" id="UP000434957">
    <property type="component" value="Unassembled WGS sequence"/>
</dbReference>
<feature type="compositionally biased region" description="Low complexity" evidence="4">
    <location>
        <begin position="182"/>
        <end position="193"/>
    </location>
</feature>
<dbReference type="InterPro" id="IPR003653">
    <property type="entry name" value="Peptidase_C48_C"/>
</dbReference>
<evidence type="ECO:0000313" key="7">
    <source>
        <dbReference type="EMBL" id="KAE9340313.1"/>
    </source>
</evidence>
<dbReference type="SUPFAM" id="SSF54001">
    <property type="entry name" value="Cysteine proteinases"/>
    <property type="match status" value="1"/>
</dbReference>
<comment type="similarity">
    <text evidence="1">Belongs to the peptidase C48 family.</text>
</comment>
<dbReference type="InterPro" id="IPR038765">
    <property type="entry name" value="Papain-like_cys_pep_sf"/>
</dbReference>
<proteinExistence type="inferred from homology"/>
<dbReference type="Gene3D" id="3.40.395.10">
    <property type="entry name" value="Adenoviral Proteinase, Chain A"/>
    <property type="match status" value="1"/>
</dbReference>
<dbReference type="EMBL" id="QXFT01000580">
    <property type="protein sequence ID" value="KAE9340313.1"/>
    <property type="molecule type" value="Genomic_DNA"/>
</dbReference>
<keyword evidence="9" id="KW-1185">Reference proteome</keyword>
<evidence type="ECO:0000256" key="1">
    <source>
        <dbReference type="ARBA" id="ARBA00005234"/>
    </source>
</evidence>
<evidence type="ECO:0000256" key="2">
    <source>
        <dbReference type="ARBA" id="ARBA00022670"/>
    </source>
</evidence>
<dbReference type="Pfam" id="PF02902">
    <property type="entry name" value="Peptidase_C48"/>
    <property type="match status" value="1"/>
</dbReference>
<feature type="region of interest" description="Disordered" evidence="4">
    <location>
        <begin position="174"/>
        <end position="204"/>
    </location>
</feature>
<dbReference type="EMBL" id="QXFV01000591">
    <property type="protein sequence ID" value="KAE9033356.1"/>
    <property type="molecule type" value="Genomic_DNA"/>
</dbReference>
<evidence type="ECO:0000313" key="9">
    <source>
        <dbReference type="Proteomes" id="UP000434957"/>
    </source>
</evidence>
<comment type="caution">
    <text evidence="6">The sequence shown here is derived from an EMBL/GenBank/DDBJ whole genome shotgun (WGS) entry which is preliminary data.</text>
</comment>
<organism evidence="6 8">
    <name type="scientific">Phytophthora rubi</name>
    <dbReference type="NCBI Taxonomy" id="129364"/>
    <lineage>
        <taxon>Eukaryota</taxon>
        <taxon>Sar</taxon>
        <taxon>Stramenopiles</taxon>
        <taxon>Oomycota</taxon>
        <taxon>Peronosporomycetes</taxon>
        <taxon>Peronosporales</taxon>
        <taxon>Peronosporaceae</taxon>
        <taxon>Phytophthora</taxon>
    </lineage>
</organism>
<evidence type="ECO:0000313" key="8">
    <source>
        <dbReference type="Proteomes" id="UP000429607"/>
    </source>
</evidence>
<evidence type="ECO:0000256" key="3">
    <source>
        <dbReference type="ARBA" id="ARBA00022801"/>
    </source>
</evidence>
<evidence type="ECO:0000256" key="4">
    <source>
        <dbReference type="SAM" id="MobiDB-lite"/>
    </source>
</evidence>
<protein>
    <recommendedName>
        <fullName evidence="5">Ubiquitin-like protease family profile domain-containing protein</fullName>
    </recommendedName>
</protein>
<evidence type="ECO:0000259" key="5">
    <source>
        <dbReference type="Pfam" id="PF02902"/>
    </source>
</evidence>
<dbReference type="GO" id="GO:0006508">
    <property type="term" value="P:proteolysis"/>
    <property type="evidence" value="ECO:0007669"/>
    <property type="project" value="UniProtKB-KW"/>
</dbReference>
<keyword evidence="2" id="KW-0645">Protease</keyword>
<sequence>MNQNEKFKELFALGRQIADVGSNWGTNVHTTLAKSLTKFLEGVIAGQCPTVTIEDRPSSTGAEASSDDNSPMRQPSSSGDQSEVVAHSNDGHPPVTDTQSETVLPGADGPSSKSGEIQLSPETRALYEFINDLDPSSLHQTELVTNDTSGNHDNTRVNVPEVMVSAEIVEQCETVHPSNEKSSTNSAASSTSDNDSDEQTPLRPRWMLSKVTKKAGRARITQTERKKAKSAGLKESERFVAAVAAGADPSVAVLEEAVTNGVTNRYATALRALSIIQSPRAKIILAERRNKPPTTTDKLRSVLPLKRLDSCDTQIAHFQNRWFSDHETRIPHHGVTVHTGRAVYGVSTLKAMRSWHTAIVHFDGIDAAIKWVESFDETAWQPHESVWSGGILDKGTLAQRLKEIDVLSDYYWDTSLCGRTMIEGLCLDLMVQDIVKQNAEEVTIFTIPCDVLRFPRFDADMIKEQAAWGNLKDAAAHMDLKTQRLLFFAVVNYDLKHWCAVAVDSNSNDVNVYDPQQNGQRFEHLRTCLKSELLPKLPQPESPKRFRFTQTEWLTQLDNYNCGVFIYGREQETNRIEGHIRPAMQFFRYRFLSHVLTSM</sequence>
<evidence type="ECO:0000313" key="6">
    <source>
        <dbReference type="EMBL" id="KAE9033356.1"/>
    </source>
</evidence>
<accession>A0A6A3MZE9</accession>
<gene>
    <name evidence="6" type="ORF">PR001_g10207</name>
    <name evidence="7" type="ORF">PR003_g10551</name>
</gene>
<dbReference type="AlphaFoldDB" id="A0A6A3MZE9"/>